<reference evidence="1 2" key="1">
    <citation type="journal article" date="2015" name="Sci. Rep.">
        <title>Chromosome-level genome map provides insights into diverse defense mechanisms in the medicinal fungus Ganoderma sinense.</title>
        <authorList>
            <person name="Zhu Y."/>
            <person name="Xu J."/>
            <person name="Sun C."/>
            <person name="Zhou S."/>
            <person name="Xu H."/>
            <person name="Nelson D.R."/>
            <person name="Qian J."/>
            <person name="Song J."/>
            <person name="Luo H."/>
            <person name="Xiang L."/>
            <person name="Li Y."/>
            <person name="Xu Z."/>
            <person name="Ji A."/>
            <person name="Wang L."/>
            <person name="Lu S."/>
            <person name="Hayward A."/>
            <person name="Sun W."/>
            <person name="Li X."/>
            <person name="Schwartz D.C."/>
            <person name="Wang Y."/>
            <person name="Chen S."/>
        </authorList>
    </citation>
    <scope>NUCLEOTIDE SEQUENCE [LARGE SCALE GENOMIC DNA]</scope>
    <source>
        <strain evidence="1 2">ZZ0214-1</strain>
    </source>
</reference>
<dbReference type="Proteomes" id="UP000230002">
    <property type="component" value="Unassembled WGS sequence"/>
</dbReference>
<name>A0A2G8RUV6_9APHY</name>
<dbReference type="EMBL" id="AYKW01000056">
    <property type="protein sequence ID" value="PIL25291.1"/>
    <property type="molecule type" value="Genomic_DNA"/>
</dbReference>
<gene>
    <name evidence="1" type="ORF">GSI_13180</name>
</gene>
<dbReference type="GO" id="GO:0005634">
    <property type="term" value="C:nucleus"/>
    <property type="evidence" value="ECO:0007669"/>
    <property type="project" value="TreeGrafter"/>
</dbReference>
<dbReference type="AlphaFoldDB" id="A0A2G8RUV6"/>
<dbReference type="Gene3D" id="3.40.50.150">
    <property type="entry name" value="Vaccinia Virus protein VP39"/>
    <property type="match status" value="1"/>
</dbReference>
<evidence type="ECO:0000313" key="1">
    <source>
        <dbReference type="EMBL" id="PIL25291.1"/>
    </source>
</evidence>
<dbReference type="OrthoDB" id="413520at2759"/>
<dbReference type="STRING" id="1077348.A0A2G8RUV6"/>
<dbReference type="SUPFAM" id="SSF53335">
    <property type="entry name" value="S-adenosyl-L-methionine-dependent methyltransferases"/>
    <property type="match status" value="1"/>
</dbReference>
<dbReference type="InterPro" id="IPR029063">
    <property type="entry name" value="SAM-dependent_MTases_sf"/>
</dbReference>
<dbReference type="PANTHER" id="PTHR14614:SF162">
    <property type="entry name" value="EXPRESSED PROTEIN"/>
    <property type="match status" value="1"/>
</dbReference>
<dbReference type="GO" id="GO:0008757">
    <property type="term" value="F:S-adenosylmethionine-dependent methyltransferase activity"/>
    <property type="evidence" value="ECO:0007669"/>
    <property type="project" value="UniProtKB-ARBA"/>
</dbReference>
<comment type="caution">
    <text evidence="1">The sequence shown here is derived from an EMBL/GenBank/DDBJ whole genome shotgun (WGS) entry which is preliminary data.</text>
</comment>
<dbReference type="InterPro" id="IPR019410">
    <property type="entry name" value="Methyltransf_16"/>
</dbReference>
<protein>
    <submittedName>
        <fullName evidence="1">Uncharacterized protein</fullName>
    </submittedName>
</protein>
<organism evidence="1 2">
    <name type="scientific">Ganoderma sinense ZZ0214-1</name>
    <dbReference type="NCBI Taxonomy" id="1077348"/>
    <lineage>
        <taxon>Eukaryota</taxon>
        <taxon>Fungi</taxon>
        <taxon>Dikarya</taxon>
        <taxon>Basidiomycota</taxon>
        <taxon>Agaricomycotina</taxon>
        <taxon>Agaricomycetes</taxon>
        <taxon>Polyporales</taxon>
        <taxon>Polyporaceae</taxon>
        <taxon>Ganoderma</taxon>
    </lineage>
</organism>
<accession>A0A2G8RUV6</accession>
<dbReference type="GO" id="GO:0005737">
    <property type="term" value="C:cytoplasm"/>
    <property type="evidence" value="ECO:0007669"/>
    <property type="project" value="TreeGrafter"/>
</dbReference>
<sequence length="384" mass="42578">MFNYIFFLRPPPTQVSPSGPVTFTPQLANDLRTENFAGEEQIFYSWSLVSPNTSESYPVITPPQKLTVWRSSNFKEFSVPLPPRVRDGQAYRLVLTARQHARAHIVNLVAHDVGERPFPVMSMPIVVSSRARAGPHAEKQQSIERVYRVPLQAEKDGFLTVREQTSFDLDKKVWDSGIGLSSWLVELAHQRVPGGGEHQLVSRTKNTLFTSVRCRAIELGAGTGTVSLTLGALRSASVAHGDGCILTTDLDSALPLLTHNVATNGILFKDPLRPQPLALDWDEETLPSEVRTVEGGFDVIIMADVTYNTASFPALVRTLSRLLRLSPPDRPPIVVLGYKERDPEERTLWDMAKGIGVSFERVGERIGAGRDPVEIWVGMYERGA</sequence>
<keyword evidence="2" id="KW-1185">Reference proteome</keyword>
<proteinExistence type="predicted"/>
<evidence type="ECO:0000313" key="2">
    <source>
        <dbReference type="Proteomes" id="UP000230002"/>
    </source>
</evidence>
<dbReference type="PANTHER" id="PTHR14614">
    <property type="entry name" value="HEPATOCELLULAR CARCINOMA-ASSOCIATED ANTIGEN"/>
    <property type="match status" value="1"/>
</dbReference>
<dbReference type="Pfam" id="PF10294">
    <property type="entry name" value="Methyltransf_16"/>
    <property type="match status" value="1"/>
</dbReference>